<dbReference type="AlphaFoldDB" id="L9XD34"/>
<protein>
    <submittedName>
        <fullName evidence="1">Uncharacterized protein</fullName>
    </submittedName>
</protein>
<organism evidence="1 2">
    <name type="scientific">Natronococcus jeotgali DSM 18795</name>
    <dbReference type="NCBI Taxonomy" id="1227498"/>
    <lineage>
        <taxon>Archaea</taxon>
        <taxon>Methanobacteriati</taxon>
        <taxon>Methanobacteriota</taxon>
        <taxon>Stenosarchaea group</taxon>
        <taxon>Halobacteria</taxon>
        <taxon>Halobacteriales</taxon>
        <taxon>Natrialbaceae</taxon>
        <taxon>Natronococcus</taxon>
    </lineage>
</organism>
<dbReference type="RefSeq" id="WP_008423665.1">
    <property type="nucleotide sequence ID" value="NZ_AOIA01000114.1"/>
</dbReference>
<dbReference type="EMBL" id="AOIA01000114">
    <property type="protein sequence ID" value="ELY58513.1"/>
    <property type="molecule type" value="Genomic_DNA"/>
</dbReference>
<dbReference type="OrthoDB" id="196086at2157"/>
<dbReference type="Proteomes" id="UP000011531">
    <property type="component" value="Unassembled WGS sequence"/>
</dbReference>
<proteinExistence type="predicted"/>
<comment type="caution">
    <text evidence="1">The sequence shown here is derived from an EMBL/GenBank/DDBJ whole genome shotgun (WGS) entry which is preliminary data.</text>
</comment>
<name>L9XD34_9EURY</name>
<reference evidence="1 2" key="1">
    <citation type="journal article" date="2014" name="PLoS Genet.">
        <title>Phylogenetically driven sequencing of extremely halophilic archaea reveals strategies for static and dynamic osmo-response.</title>
        <authorList>
            <person name="Becker E.A."/>
            <person name="Seitzer P.M."/>
            <person name="Tritt A."/>
            <person name="Larsen D."/>
            <person name="Krusor M."/>
            <person name="Yao A.I."/>
            <person name="Wu D."/>
            <person name="Madern D."/>
            <person name="Eisen J.A."/>
            <person name="Darling A.E."/>
            <person name="Facciotti M.T."/>
        </authorList>
    </citation>
    <scope>NUCLEOTIDE SEQUENCE [LARGE SCALE GENOMIC DNA]</scope>
    <source>
        <strain evidence="1 2">DSM 18795</strain>
    </source>
</reference>
<gene>
    <name evidence="1" type="ORF">C492_11880</name>
</gene>
<evidence type="ECO:0000313" key="1">
    <source>
        <dbReference type="EMBL" id="ELY58513.1"/>
    </source>
</evidence>
<sequence>MGDEDELPSAGADRVIERGDSYDHERYGRVEVTGIWKGIDGVDTTREADEKDVYIVRYAAEEDGERVDELTDTLEEFLDAIE</sequence>
<evidence type="ECO:0000313" key="2">
    <source>
        <dbReference type="Proteomes" id="UP000011531"/>
    </source>
</evidence>
<accession>L9XD34</accession>
<keyword evidence="2" id="KW-1185">Reference proteome</keyword>
<dbReference type="STRING" id="1227498.C492_11880"/>